<dbReference type="WBParaSite" id="TREG1_121010.1">
    <property type="protein sequence ID" value="TREG1_121010.1"/>
    <property type="gene ID" value="TREG1_121010"/>
</dbReference>
<dbReference type="AlphaFoldDB" id="A0AA85J2D4"/>
<dbReference type="SUPFAM" id="SSF50129">
    <property type="entry name" value="GroES-like"/>
    <property type="match status" value="1"/>
</dbReference>
<protein>
    <recommendedName>
        <fullName evidence="2">Enoyl reductase (ER) domain-containing protein</fullName>
    </recommendedName>
</protein>
<reference evidence="4" key="2">
    <citation type="submission" date="2023-11" db="UniProtKB">
        <authorList>
            <consortium name="WormBaseParasite"/>
        </authorList>
    </citation>
    <scope>IDENTIFICATION</scope>
</reference>
<dbReference type="Proteomes" id="UP000050795">
    <property type="component" value="Unassembled WGS sequence"/>
</dbReference>
<dbReference type="GO" id="GO:0016491">
    <property type="term" value="F:oxidoreductase activity"/>
    <property type="evidence" value="ECO:0007669"/>
    <property type="project" value="InterPro"/>
</dbReference>
<dbReference type="InterPro" id="IPR036291">
    <property type="entry name" value="NAD(P)-bd_dom_sf"/>
</dbReference>
<accession>A0AA85J2D4</accession>
<dbReference type="SUPFAM" id="SSF51735">
    <property type="entry name" value="NAD(P)-binding Rossmann-fold domains"/>
    <property type="match status" value="1"/>
</dbReference>
<dbReference type="InterPro" id="IPR020843">
    <property type="entry name" value="ER"/>
</dbReference>
<name>A0AA85J2D4_TRIRE</name>
<dbReference type="GO" id="GO:0005739">
    <property type="term" value="C:mitochondrion"/>
    <property type="evidence" value="ECO:0007669"/>
    <property type="project" value="TreeGrafter"/>
</dbReference>
<keyword evidence="3" id="KW-1185">Reference proteome</keyword>
<reference evidence="3" key="1">
    <citation type="submission" date="2022-06" db="EMBL/GenBank/DDBJ databases">
        <authorList>
            <person name="Berger JAMES D."/>
            <person name="Berger JAMES D."/>
        </authorList>
    </citation>
    <scope>NUCLEOTIDE SEQUENCE [LARGE SCALE GENOMIC DNA]</scope>
</reference>
<dbReference type="PANTHER" id="PTHR11695">
    <property type="entry name" value="ALCOHOL DEHYDROGENASE RELATED"/>
    <property type="match status" value="1"/>
</dbReference>
<dbReference type="InterPro" id="IPR050700">
    <property type="entry name" value="YIM1/Zinc_Alcohol_DH_Fams"/>
</dbReference>
<organism evidence="3 4">
    <name type="scientific">Trichobilharzia regenti</name>
    <name type="common">Nasal bird schistosome</name>
    <dbReference type="NCBI Taxonomy" id="157069"/>
    <lineage>
        <taxon>Eukaryota</taxon>
        <taxon>Metazoa</taxon>
        <taxon>Spiralia</taxon>
        <taxon>Lophotrochozoa</taxon>
        <taxon>Platyhelminthes</taxon>
        <taxon>Trematoda</taxon>
        <taxon>Digenea</taxon>
        <taxon>Strigeidida</taxon>
        <taxon>Schistosomatoidea</taxon>
        <taxon>Schistosomatidae</taxon>
        <taxon>Trichobilharzia</taxon>
    </lineage>
</organism>
<feature type="domain" description="Enoyl reductase (ER)" evidence="2">
    <location>
        <begin position="34"/>
        <end position="466"/>
    </location>
</feature>
<dbReference type="InterPro" id="IPR011032">
    <property type="entry name" value="GroES-like_sf"/>
</dbReference>
<dbReference type="InterPro" id="IPR013154">
    <property type="entry name" value="ADH-like_N"/>
</dbReference>
<sequence length="470" mass="51033">MSKQLPRTISAWQLMNFLRPGSSSSSTTTTPTPDITSELHLTKTRRMPSIIRPDQILIKVKAASLNPVDSLLIYGYGSSSFNLLRRFTSPCGCFGVPNIENTMTSENNSGFPFTPGRDFAGEIVDIGPEVKSSNRTNNIKISIGTNVAGATWPFLSSTGSGALAEYIICPAEYVAPLPKNVSYLHAAALGYAGLTAWSALVDTGGIRPVRQRMSQTTRTPSQLLSNNLILITGATGGVGFIAAQLAKLWGWRVHVTCPGDDKALALMKSLEVEEVFPYPTKIPNTLKYDLILDCIRPEYINTATPFSPSSSSPSSSASSTSSSSSTNKQSSNTLLNNILPYIPPTLSYLNTSSNQSRYIMLNPSLLHLTDYWGPFLGTGLAFTQLISTKLAATFSVKAGDSITSLNNCNIIRWAFFKPNRKALQAMLTLLSNGELIIPIDTVYNFMDVPKAFNRLYAKGVRGKLVIEMNK</sequence>
<dbReference type="PANTHER" id="PTHR11695:SF294">
    <property type="entry name" value="RETICULON-4-INTERACTING PROTEIN 1, MITOCHONDRIAL"/>
    <property type="match status" value="1"/>
</dbReference>
<dbReference type="Pfam" id="PF08240">
    <property type="entry name" value="ADH_N"/>
    <property type="match status" value="1"/>
</dbReference>
<evidence type="ECO:0000313" key="4">
    <source>
        <dbReference type="WBParaSite" id="TREG1_121010.1"/>
    </source>
</evidence>
<feature type="region of interest" description="Disordered" evidence="1">
    <location>
        <begin position="305"/>
        <end position="329"/>
    </location>
</feature>
<dbReference type="Gene3D" id="3.40.50.720">
    <property type="entry name" value="NAD(P)-binding Rossmann-like Domain"/>
    <property type="match status" value="1"/>
</dbReference>
<proteinExistence type="predicted"/>
<dbReference type="Pfam" id="PF13602">
    <property type="entry name" value="ADH_zinc_N_2"/>
    <property type="match status" value="1"/>
</dbReference>
<dbReference type="SMART" id="SM00829">
    <property type="entry name" value="PKS_ER"/>
    <property type="match status" value="1"/>
</dbReference>
<evidence type="ECO:0000256" key="1">
    <source>
        <dbReference type="SAM" id="MobiDB-lite"/>
    </source>
</evidence>
<evidence type="ECO:0000259" key="2">
    <source>
        <dbReference type="SMART" id="SM00829"/>
    </source>
</evidence>
<evidence type="ECO:0000313" key="3">
    <source>
        <dbReference type="Proteomes" id="UP000050795"/>
    </source>
</evidence>
<dbReference type="Gene3D" id="3.90.180.10">
    <property type="entry name" value="Medium-chain alcohol dehydrogenases, catalytic domain"/>
    <property type="match status" value="1"/>
</dbReference>